<comment type="caution">
    <text evidence="2">The sequence shown here is derived from an EMBL/GenBank/DDBJ whole genome shotgun (WGS) entry which is preliminary data.</text>
</comment>
<name>A0A168A6Y6_9EURO</name>
<evidence type="ECO:0000313" key="3">
    <source>
        <dbReference type="Proteomes" id="UP000242877"/>
    </source>
</evidence>
<feature type="region of interest" description="Disordered" evidence="1">
    <location>
        <begin position="254"/>
        <end position="327"/>
    </location>
</feature>
<dbReference type="OrthoDB" id="5382953at2759"/>
<dbReference type="VEuPathDB" id="FungiDB:AAP_02338"/>
<accession>A0A168A6Y6</accession>
<proteinExistence type="predicted"/>
<feature type="compositionally biased region" description="Acidic residues" evidence="1">
    <location>
        <begin position="24"/>
        <end position="35"/>
    </location>
</feature>
<evidence type="ECO:0008006" key="4">
    <source>
        <dbReference type="Google" id="ProtNLM"/>
    </source>
</evidence>
<evidence type="ECO:0000313" key="2">
    <source>
        <dbReference type="EMBL" id="KZZ93546.1"/>
    </source>
</evidence>
<feature type="region of interest" description="Disordered" evidence="1">
    <location>
        <begin position="389"/>
        <end position="418"/>
    </location>
</feature>
<feature type="compositionally biased region" description="Basic and acidic residues" evidence="1">
    <location>
        <begin position="396"/>
        <end position="410"/>
    </location>
</feature>
<reference evidence="2 3" key="1">
    <citation type="journal article" date="2016" name="Genome Biol. Evol.">
        <title>Divergent and convergent evolution of fungal pathogenicity.</title>
        <authorList>
            <person name="Shang Y."/>
            <person name="Xiao G."/>
            <person name="Zheng P."/>
            <person name="Cen K."/>
            <person name="Zhan S."/>
            <person name="Wang C."/>
        </authorList>
    </citation>
    <scope>NUCLEOTIDE SEQUENCE [LARGE SCALE GENOMIC DNA]</scope>
    <source>
        <strain evidence="2 3">ARSEF 7405</strain>
    </source>
</reference>
<keyword evidence="3" id="KW-1185">Reference proteome</keyword>
<sequence length="482" mass="53817">MRSTLKNRQGILEVTNEDEKKDDGDDDDDDDDDDMVVPIENVLATKDPSILDENEWEEFALSDVKVYQADRKRYASILSASESHPVIAIGKLNVSKEQRSFVLDRRYAASYVIVNDITHFAFGQDENGDIAIWVAGPPGWFSITPNKQYKMVFDASVEAVDLFYFIVDHCKTAKRRKKGSPTVDKLCTEWNKRIGNTFPTTADVAEIFHKHHEFLMKQMNEGAEEVKWHKTPIYAYLSEHHPELARPIESFKKSTTKTKRGPVLKLKNPKIPPEESRGRPLSSPLHSEGDIESGIQTPSERNVRGKVQKSILRPRTSSKGSGKGTNEVVVTEKGAKKRLAVGIANAENEEDDSTSEISETPLRTPTSNAAIDAILDNFSLPVRPKKKSRLGIMSTAKDDTSTPPDVKDTSSNDDDQSVITELPPDTWVCPVENCSKVVYRASSRYSKDVISDHSLSHAHDTKGMLDLVFSDNGGTSMRTCHI</sequence>
<dbReference type="AlphaFoldDB" id="A0A168A6Y6"/>
<evidence type="ECO:0000256" key="1">
    <source>
        <dbReference type="SAM" id="MobiDB-lite"/>
    </source>
</evidence>
<organism evidence="2 3">
    <name type="scientific">Ascosphaera apis ARSEF 7405</name>
    <dbReference type="NCBI Taxonomy" id="392613"/>
    <lineage>
        <taxon>Eukaryota</taxon>
        <taxon>Fungi</taxon>
        <taxon>Dikarya</taxon>
        <taxon>Ascomycota</taxon>
        <taxon>Pezizomycotina</taxon>
        <taxon>Eurotiomycetes</taxon>
        <taxon>Eurotiomycetidae</taxon>
        <taxon>Onygenales</taxon>
        <taxon>Ascosphaeraceae</taxon>
        <taxon>Ascosphaera</taxon>
    </lineage>
</organism>
<dbReference type="EMBL" id="AZGZ01000008">
    <property type="protein sequence ID" value="KZZ93546.1"/>
    <property type="molecule type" value="Genomic_DNA"/>
</dbReference>
<dbReference type="Proteomes" id="UP000242877">
    <property type="component" value="Unassembled WGS sequence"/>
</dbReference>
<feature type="region of interest" description="Disordered" evidence="1">
    <location>
        <begin position="1"/>
        <end position="35"/>
    </location>
</feature>
<protein>
    <recommendedName>
        <fullName evidence="4">DNA (cytosine-5)-methyltransferase 1 replication foci domain-containing protein</fullName>
    </recommendedName>
</protein>
<gene>
    <name evidence="2" type="ORF">AAP_02338</name>
</gene>